<evidence type="ECO:0000256" key="9">
    <source>
        <dbReference type="ARBA" id="ARBA00023065"/>
    </source>
</evidence>
<keyword evidence="11" id="KW-0407">Ion channel</keyword>
<dbReference type="Pfam" id="PF06736">
    <property type="entry name" value="TMEM175"/>
    <property type="match status" value="1"/>
</dbReference>
<feature type="transmembrane region" description="Helical" evidence="13">
    <location>
        <begin position="78"/>
        <end position="96"/>
    </location>
</feature>
<evidence type="ECO:0000256" key="2">
    <source>
        <dbReference type="ARBA" id="ARBA00006920"/>
    </source>
</evidence>
<keyword evidence="8 13" id="KW-1133">Transmembrane helix</keyword>
<name>A0A0R2MZ22_9LACO</name>
<gene>
    <name evidence="14" type="ORF">IV56_GL000063</name>
</gene>
<dbReference type="STRING" id="1293598.IV56_GL000063"/>
<reference evidence="14 15" key="1">
    <citation type="journal article" date="2015" name="Genome Announc.">
        <title>Expanding the biotechnology potential of lactobacilli through comparative genomics of 213 strains and associated genera.</title>
        <authorList>
            <person name="Sun Z."/>
            <person name="Harris H.M."/>
            <person name="McCann A."/>
            <person name="Guo C."/>
            <person name="Argimon S."/>
            <person name="Zhang W."/>
            <person name="Yang X."/>
            <person name="Jeffery I.B."/>
            <person name="Cooney J.C."/>
            <person name="Kagawa T.F."/>
            <person name="Liu W."/>
            <person name="Song Y."/>
            <person name="Salvetti E."/>
            <person name="Wrobel A."/>
            <person name="Rasinkangas P."/>
            <person name="Parkhill J."/>
            <person name="Rea M.C."/>
            <person name="O'Sullivan O."/>
            <person name="Ritari J."/>
            <person name="Douillard F.P."/>
            <person name="Paul Ross R."/>
            <person name="Yang R."/>
            <person name="Briner A.E."/>
            <person name="Felis G.E."/>
            <person name="de Vos W.M."/>
            <person name="Barrangou R."/>
            <person name="Klaenhammer T.R."/>
            <person name="Caufield P.W."/>
            <person name="Cui Y."/>
            <person name="Zhang H."/>
            <person name="O'Toole P.W."/>
        </authorList>
    </citation>
    <scope>NUCLEOTIDE SEQUENCE [LARGE SCALE GENOMIC DNA]</scope>
    <source>
        <strain evidence="14 15">DSM 24301</strain>
    </source>
</reference>
<keyword evidence="4" id="KW-0633">Potassium transport</keyword>
<keyword evidence="3" id="KW-0813">Transport</keyword>
<evidence type="ECO:0000313" key="15">
    <source>
        <dbReference type="Proteomes" id="UP000050969"/>
    </source>
</evidence>
<evidence type="ECO:0000313" key="14">
    <source>
        <dbReference type="EMBL" id="KRO18911.1"/>
    </source>
</evidence>
<feature type="transmembrane region" description="Helical" evidence="13">
    <location>
        <begin position="7"/>
        <end position="26"/>
    </location>
</feature>
<comment type="subcellular location">
    <subcellularLocation>
        <location evidence="1">Membrane</location>
        <topology evidence="1">Multi-pass membrane protein</topology>
    </subcellularLocation>
</comment>
<sequence length="200" mass="22801">MPKNRLEAFTDGVIAIIITVMVLELTPPDGGSFSALWSLRYTFVIYLVSFLTLAVYWNNHHHLFQIVKSINGRVLWSNILFLLVISMFPFVTAWVGEHHIDSYAPEMTYGAVVLVTNIMFYFLIRSLIKASGTNSEINKLLGRGYNKPFISIAGNIVAVFFALVWPPLTIIIDSLLLLLWVIPERRIELHVARRNKEVPK</sequence>
<evidence type="ECO:0000256" key="7">
    <source>
        <dbReference type="ARBA" id="ARBA00022958"/>
    </source>
</evidence>
<dbReference type="Proteomes" id="UP000050969">
    <property type="component" value="Unassembled WGS sequence"/>
</dbReference>
<feature type="transmembrane region" description="Helical" evidence="13">
    <location>
        <begin position="149"/>
        <end position="182"/>
    </location>
</feature>
<dbReference type="PANTHER" id="PTHR31462">
    <property type="entry name" value="ENDOSOMAL/LYSOSOMAL POTASSIUM CHANNEL TMEM175"/>
    <property type="match status" value="1"/>
</dbReference>
<feature type="transmembrane region" description="Helical" evidence="13">
    <location>
        <begin position="108"/>
        <end position="128"/>
    </location>
</feature>
<dbReference type="PATRIC" id="fig|1293598.4.peg.63"/>
<proteinExistence type="inferred from homology"/>
<evidence type="ECO:0000256" key="3">
    <source>
        <dbReference type="ARBA" id="ARBA00022448"/>
    </source>
</evidence>
<dbReference type="RefSeq" id="WP_056991787.1">
    <property type="nucleotide sequence ID" value="NZ_JQCE01000001.1"/>
</dbReference>
<evidence type="ECO:0000256" key="11">
    <source>
        <dbReference type="ARBA" id="ARBA00023303"/>
    </source>
</evidence>
<evidence type="ECO:0000256" key="13">
    <source>
        <dbReference type="SAM" id="Phobius"/>
    </source>
</evidence>
<keyword evidence="6" id="KW-0631">Potassium channel</keyword>
<dbReference type="GO" id="GO:0005267">
    <property type="term" value="F:potassium channel activity"/>
    <property type="evidence" value="ECO:0007669"/>
    <property type="project" value="UniProtKB-KW"/>
</dbReference>
<accession>A0A0R2MZ22</accession>
<dbReference type="GO" id="GO:0016020">
    <property type="term" value="C:membrane"/>
    <property type="evidence" value="ECO:0007669"/>
    <property type="project" value="UniProtKB-SubCell"/>
</dbReference>
<evidence type="ECO:0000256" key="10">
    <source>
        <dbReference type="ARBA" id="ARBA00023136"/>
    </source>
</evidence>
<keyword evidence="5 13" id="KW-0812">Transmembrane</keyword>
<feature type="transmembrane region" description="Helical" evidence="13">
    <location>
        <begin position="38"/>
        <end position="57"/>
    </location>
</feature>
<dbReference type="InterPro" id="IPR010617">
    <property type="entry name" value="TMEM175-like"/>
</dbReference>
<keyword evidence="10 13" id="KW-0472">Membrane</keyword>
<evidence type="ECO:0000256" key="12">
    <source>
        <dbReference type="ARBA" id="ARBA00034430"/>
    </source>
</evidence>
<organism evidence="14 15">
    <name type="scientific">Lacticaseibacillus saniviri JCM 17471 = DSM 24301</name>
    <dbReference type="NCBI Taxonomy" id="1293598"/>
    <lineage>
        <taxon>Bacteria</taxon>
        <taxon>Bacillati</taxon>
        <taxon>Bacillota</taxon>
        <taxon>Bacilli</taxon>
        <taxon>Lactobacillales</taxon>
        <taxon>Lactobacillaceae</taxon>
        <taxon>Lacticaseibacillus</taxon>
    </lineage>
</organism>
<comment type="caution">
    <text evidence="14">The sequence shown here is derived from an EMBL/GenBank/DDBJ whole genome shotgun (WGS) entry which is preliminary data.</text>
</comment>
<comment type="catalytic activity">
    <reaction evidence="12">
        <text>K(+)(in) = K(+)(out)</text>
        <dbReference type="Rhea" id="RHEA:29463"/>
        <dbReference type="ChEBI" id="CHEBI:29103"/>
    </reaction>
</comment>
<keyword evidence="15" id="KW-1185">Reference proteome</keyword>
<evidence type="ECO:0000256" key="8">
    <source>
        <dbReference type="ARBA" id="ARBA00022989"/>
    </source>
</evidence>
<evidence type="ECO:0000256" key="6">
    <source>
        <dbReference type="ARBA" id="ARBA00022826"/>
    </source>
</evidence>
<evidence type="ECO:0000256" key="5">
    <source>
        <dbReference type="ARBA" id="ARBA00022692"/>
    </source>
</evidence>
<dbReference type="AlphaFoldDB" id="A0A0R2MZ22"/>
<keyword evidence="9" id="KW-0406">Ion transport</keyword>
<comment type="similarity">
    <text evidence="2">Belongs to the TMEM175 family.</text>
</comment>
<dbReference type="EMBL" id="JQCE01000001">
    <property type="protein sequence ID" value="KRO18911.1"/>
    <property type="molecule type" value="Genomic_DNA"/>
</dbReference>
<evidence type="ECO:0000256" key="1">
    <source>
        <dbReference type="ARBA" id="ARBA00004141"/>
    </source>
</evidence>
<dbReference type="PANTHER" id="PTHR31462:SF5">
    <property type="entry name" value="ENDOSOMAL_LYSOSOMAL PROTON CHANNEL TMEM175"/>
    <property type="match status" value="1"/>
</dbReference>
<evidence type="ECO:0000256" key="4">
    <source>
        <dbReference type="ARBA" id="ARBA00022538"/>
    </source>
</evidence>
<keyword evidence="7" id="KW-0630">Potassium</keyword>
<protein>
    <submittedName>
        <fullName evidence="14">Integral membrane protein</fullName>
    </submittedName>
</protein>
<dbReference type="GO" id="GO:0015252">
    <property type="term" value="F:proton channel activity"/>
    <property type="evidence" value="ECO:0007669"/>
    <property type="project" value="InterPro"/>
</dbReference>